<dbReference type="RefSeq" id="WP_255188448.1">
    <property type="nucleotide sequence ID" value="NZ_CP113517.1"/>
</dbReference>
<dbReference type="Proteomes" id="UP001162780">
    <property type="component" value="Chromosome"/>
</dbReference>
<dbReference type="InterPro" id="IPR000214">
    <property type="entry name" value="Znf_DNA_glyclase/AP_lyase"/>
</dbReference>
<keyword evidence="10 15" id="KW-0234">DNA repair</keyword>
<comment type="similarity">
    <text evidence="2 15">Belongs to the FPG family.</text>
</comment>
<dbReference type="EC" id="3.2.2.23" evidence="15"/>
<dbReference type="PROSITE" id="PS01242">
    <property type="entry name" value="ZF_FPG_1"/>
    <property type="match status" value="1"/>
</dbReference>
<reference evidence="18" key="1">
    <citation type="submission" date="2022-11" db="EMBL/GenBank/DDBJ databases">
        <title>Methylomonas rapida sp. nov., Carotenoid-Producing Obligate Methanotrophs with High Growth Characteristics and Biotechnological Potential.</title>
        <authorList>
            <person name="Tikhonova E.N."/>
            <person name="Suleimanov R.Z."/>
            <person name="Miroshnikov K."/>
            <person name="Oshkin I.Y."/>
            <person name="Belova S.E."/>
            <person name="Danilova O.V."/>
            <person name="Ashikhmin A."/>
            <person name="Konopkin A."/>
            <person name="But S.Y."/>
            <person name="Khmelenina V.N."/>
            <person name="Kuznetsov N."/>
            <person name="Pimenov N.V."/>
            <person name="Dedysh S.N."/>
        </authorList>
    </citation>
    <scope>NUCLEOTIDE SEQUENCE</scope>
    <source>
        <strain evidence="18">MP1</strain>
    </source>
</reference>
<dbReference type="InterPro" id="IPR015887">
    <property type="entry name" value="DNA_glyclase_Znf_dom_DNA_BS"/>
</dbReference>
<evidence type="ECO:0000256" key="8">
    <source>
        <dbReference type="ARBA" id="ARBA00022833"/>
    </source>
</evidence>
<dbReference type="PROSITE" id="PS51068">
    <property type="entry name" value="FPG_CAT"/>
    <property type="match status" value="1"/>
</dbReference>
<dbReference type="PANTHER" id="PTHR22993:SF9">
    <property type="entry name" value="FORMAMIDOPYRIMIDINE-DNA GLYCOSYLASE"/>
    <property type="match status" value="1"/>
</dbReference>
<dbReference type="SMART" id="SM01232">
    <property type="entry name" value="H2TH"/>
    <property type="match status" value="1"/>
</dbReference>
<dbReference type="NCBIfam" id="NF002211">
    <property type="entry name" value="PRK01103.1"/>
    <property type="match status" value="1"/>
</dbReference>
<dbReference type="Gene3D" id="3.20.190.10">
    <property type="entry name" value="MutM-like, N-terminal"/>
    <property type="match status" value="1"/>
</dbReference>
<feature type="active site" description="Proton donor; for beta-elimination activity" evidence="15">
    <location>
        <position position="58"/>
    </location>
</feature>
<comment type="function">
    <text evidence="15">Involved in base excision repair of DNA damaged by oxidation or by mutagenic agents. Acts as DNA glycosylase that recognizes and removes damaged bases. Has a preference for oxidized purines, such as 7,8-dihydro-8-oxoguanine (8-oxoG). Has AP (apurinic/apyrimidinic) lyase activity and introduces nicks in the DNA strand. Cleaves the DNA backbone by beta-delta elimination to generate a single-strand break at the site of the removed base with both 3'- and 5'-phosphates.</text>
</comment>
<keyword evidence="11 15" id="KW-0456">Lyase</keyword>
<evidence type="ECO:0000256" key="13">
    <source>
        <dbReference type="ARBA" id="ARBA00023295"/>
    </source>
</evidence>
<dbReference type="GO" id="GO:0140078">
    <property type="term" value="F:class I DNA-(apurinic or apyrimidinic site) endonuclease activity"/>
    <property type="evidence" value="ECO:0007669"/>
    <property type="project" value="UniProtKB-EC"/>
</dbReference>
<dbReference type="InterPro" id="IPR020629">
    <property type="entry name" value="FPG_Glyclase"/>
</dbReference>
<evidence type="ECO:0000313" key="18">
    <source>
        <dbReference type="EMBL" id="WAR43480.1"/>
    </source>
</evidence>
<gene>
    <name evidence="15 18" type="primary">mutM</name>
    <name evidence="15" type="synonym">fpg</name>
    <name evidence="18" type="ORF">NM686_013965</name>
</gene>
<evidence type="ECO:0000256" key="7">
    <source>
        <dbReference type="ARBA" id="ARBA00022801"/>
    </source>
</evidence>
<dbReference type="InterPro" id="IPR035937">
    <property type="entry name" value="FPG_N"/>
</dbReference>
<feature type="active site" description="Proton donor; for delta-elimination activity" evidence="15">
    <location>
        <position position="261"/>
    </location>
</feature>
<evidence type="ECO:0000256" key="14">
    <source>
        <dbReference type="ARBA" id="ARBA00044632"/>
    </source>
</evidence>
<protein>
    <recommendedName>
        <fullName evidence="15">Formamidopyrimidine-DNA glycosylase</fullName>
        <shortName evidence="15">Fapy-DNA glycosylase</shortName>
        <ecNumber evidence="15">3.2.2.23</ecNumber>
    </recommendedName>
    <alternativeName>
        <fullName evidence="15">DNA-(apurinic or apyrimidinic site) lyase MutM</fullName>
        <shortName evidence="15">AP lyase MutM</shortName>
        <ecNumber evidence="15">4.2.99.18</ecNumber>
    </alternativeName>
</protein>
<comment type="catalytic activity">
    <reaction evidence="1 15">
        <text>Hydrolysis of DNA containing ring-opened 7-methylguanine residues, releasing 2,6-diamino-4-hydroxy-5-(N-methyl)formamidopyrimidine.</text>
        <dbReference type="EC" id="3.2.2.23"/>
    </reaction>
</comment>
<evidence type="ECO:0000259" key="17">
    <source>
        <dbReference type="PROSITE" id="PS51068"/>
    </source>
</evidence>
<evidence type="ECO:0000313" key="19">
    <source>
        <dbReference type="Proteomes" id="UP001162780"/>
    </source>
</evidence>
<dbReference type="Pfam" id="PF01149">
    <property type="entry name" value="Fapy_DNA_glyco"/>
    <property type="match status" value="1"/>
</dbReference>
<dbReference type="SUPFAM" id="SSF46946">
    <property type="entry name" value="S13-like H2TH domain"/>
    <property type="match status" value="1"/>
</dbReference>
<evidence type="ECO:0000256" key="11">
    <source>
        <dbReference type="ARBA" id="ARBA00023239"/>
    </source>
</evidence>
<dbReference type="PROSITE" id="PS51066">
    <property type="entry name" value="ZF_FPG_2"/>
    <property type="match status" value="1"/>
</dbReference>
<keyword evidence="12 15" id="KW-0511">Multifunctional enzyme</keyword>
<comment type="catalytic activity">
    <reaction evidence="14 15">
        <text>2'-deoxyribonucleotide-(2'-deoxyribose 5'-phosphate)-2'-deoxyribonucleotide-DNA = a 3'-end 2'-deoxyribonucleotide-(2,3-dehydro-2,3-deoxyribose 5'-phosphate)-DNA + a 5'-end 5'-phospho-2'-deoxyribonucleoside-DNA + H(+)</text>
        <dbReference type="Rhea" id="RHEA:66592"/>
        <dbReference type="Rhea" id="RHEA-COMP:13180"/>
        <dbReference type="Rhea" id="RHEA-COMP:16897"/>
        <dbReference type="Rhea" id="RHEA-COMP:17067"/>
        <dbReference type="ChEBI" id="CHEBI:15378"/>
        <dbReference type="ChEBI" id="CHEBI:136412"/>
        <dbReference type="ChEBI" id="CHEBI:157695"/>
        <dbReference type="ChEBI" id="CHEBI:167181"/>
        <dbReference type="EC" id="4.2.99.18"/>
    </reaction>
</comment>
<keyword evidence="8 15" id="KW-0862">Zinc</keyword>
<evidence type="ECO:0000256" key="12">
    <source>
        <dbReference type="ARBA" id="ARBA00023268"/>
    </source>
</evidence>
<dbReference type="InterPro" id="IPR015886">
    <property type="entry name" value="H2TH_FPG"/>
</dbReference>
<evidence type="ECO:0000256" key="9">
    <source>
        <dbReference type="ARBA" id="ARBA00023125"/>
    </source>
</evidence>
<dbReference type="PANTHER" id="PTHR22993">
    <property type="entry name" value="FORMAMIDOPYRIMIDINE-DNA GLYCOSYLASE"/>
    <property type="match status" value="1"/>
</dbReference>
<keyword evidence="19" id="KW-1185">Reference proteome</keyword>
<evidence type="ECO:0000256" key="2">
    <source>
        <dbReference type="ARBA" id="ARBA00009409"/>
    </source>
</evidence>
<keyword evidence="6 15" id="KW-0863">Zinc-finger</keyword>
<accession>A0ABY7GH44</accession>
<dbReference type="NCBIfam" id="TIGR00577">
    <property type="entry name" value="fpg"/>
    <property type="match status" value="1"/>
</dbReference>
<dbReference type="SMART" id="SM00898">
    <property type="entry name" value="Fapy_DNA_glyco"/>
    <property type="match status" value="1"/>
</dbReference>
<feature type="binding site" evidence="15">
    <location>
        <position position="152"/>
    </location>
    <ligand>
        <name>DNA</name>
        <dbReference type="ChEBI" id="CHEBI:16991"/>
    </ligand>
</feature>
<feature type="domain" description="Formamidopyrimidine-DNA glycosylase catalytic" evidence="17">
    <location>
        <begin position="2"/>
        <end position="113"/>
    </location>
</feature>
<feature type="binding site" evidence="15">
    <location>
        <position position="91"/>
    </location>
    <ligand>
        <name>DNA</name>
        <dbReference type="ChEBI" id="CHEBI:16991"/>
    </ligand>
</feature>
<dbReference type="EMBL" id="CP113517">
    <property type="protein sequence ID" value="WAR43480.1"/>
    <property type="molecule type" value="Genomic_DNA"/>
</dbReference>
<dbReference type="InterPro" id="IPR010979">
    <property type="entry name" value="Ribosomal_uS13-like_H2TH"/>
</dbReference>
<keyword evidence="7 15" id="KW-0378">Hydrolase</keyword>
<comment type="subunit">
    <text evidence="3 15">Monomer.</text>
</comment>
<evidence type="ECO:0000256" key="5">
    <source>
        <dbReference type="ARBA" id="ARBA00022763"/>
    </source>
</evidence>
<keyword evidence="4 15" id="KW-0479">Metal-binding</keyword>
<sequence>MPELPEVETSRRGIAPHILGKCFSSVIVRQPRLRWPVPSDLPSTLAGLRLGAVERRGKYLLLTTEAGTLLLHLGMSGNLRITTPDQPMLKHDHVDFVFDDGTVLRFNDQRRFGAVLWTDQAVETHPLLASLGPEPLSAAFGGDYLYACSRNRKTAVKSLIMDSHIVVGVGNIYASESLFLARLHPNRAAGDIGLASYQDLSAAIKTVLQRSIDQGGTTLRDFLNAQGKPGYFQQSLSVYGREGQACLCCAEPIQQLKIGQRASYFCGGCQR</sequence>
<dbReference type="HAMAP" id="MF_00103">
    <property type="entry name" value="Fapy_DNA_glycosyl"/>
    <property type="match status" value="1"/>
</dbReference>
<proteinExistence type="inferred from homology"/>
<keyword evidence="9 15" id="KW-0238">DNA-binding</keyword>
<evidence type="ECO:0000256" key="10">
    <source>
        <dbReference type="ARBA" id="ARBA00023204"/>
    </source>
</evidence>
<feature type="active site" description="Proton donor" evidence="15">
    <location>
        <position position="3"/>
    </location>
</feature>
<evidence type="ECO:0000256" key="3">
    <source>
        <dbReference type="ARBA" id="ARBA00011245"/>
    </source>
</evidence>
<dbReference type="Pfam" id="PF06831">
    <property type="entry name" value="H2TH"/>
    <property type="match status" value="1"/>
</dbReference>
<feature type="active site" description="Schiff-base intermediate with DNA" evidence="15">
    <location>
        <position position="2"/>
    </location>
</feature>
<dbReference type="SUPFAM" id="SSF57716">
    <property type="entry name" value="Glucocorticoid receptor-like (DNA-binding domain)"/>
    <property type="match status" value="1"/>
</dbReference>
<dbReference type="SUPFAM" id="SSF81624">
    <property type="entry name" value="N-terminal domain of MutM-like DNA repair proteins"/>
    <property type="match status" value="1"/>
</dbReference>
<evidence type="ECO:0000256" key="1">
    <source>
        <dbReference type="ARBA" id="ARBA00001668"/>
    </source>
</evidence>
<comment type="cofactor">
    <cofactor evidence="15">
        <name>Zn(2+)</name>
        <dbReference type="ChEBI" id="CHEBI:29105"/>
    </cofactor>
    <text evidence="15">Binds 1 zinc ion per subunit.</text>
</comment>
<evidence type="ECO:0000256" key="15">
    <source>
        <dbReference type="HAMAP-Rule" id="MF_00103"/>
    </source>
</evidence>
<dbReference type="GO" id="GO:0008534">
    <property type="term" value="F:oxidized purine nucleobase lesion DNA N-glycosylase activity"/>
    <property type="evidence" value="ECO:0007669"/>
    <property type="project" value="UniProtKB-EC"/>
</dbReference>
<feature type="domain" description="FPG-type" evidence="16">
    <location>
        <begin position="237"/>
        <end position="271"/>
    </location>
</feature>
<keyword evidence="5 15" id="KW-0227">DNA damage</keyword>
<organism evidence="18 19">
    <name type="scientific">Methylomonas rapida</name>
    <dbReference type="NCBI Taxonomy" id="2963939"/>
    <lineage>
        <taxon>Bacteria</taxon>
        <taxon>Pseudomonadati</taxon>
        <taxon>Pseudomonadota</taxon>
        <taxon>Gammaproteobacteria</taxon>
        <taxon>Methylococcales</taxon>
        <taxon>Methylococcaceae</taxon>
        <taxon>Methylomonas</taxon>
    </lineage>
</organism>
<keyword evidence="13 15" id="KW-0326">Glycosidase</keyword>
<dbReference type="EC" id="4.2.99.18" evidence="15"/>
<dbReference type="Gene3D" id="1.10.8.50">
    <property type="match status" value="1"/>
</dbReference>
<dbReference type="CDD" id="cd08966">
    <property type="entry name" value="EcFpg-like_N"/>
    <property type="match status" value="1"/>
</dbReference>
<feature type="binding site" evidence="15">
    <location>
        <position position="110"/>
    </location>
    <ligand>
        <name>DNA</name>
        <dbReference type="ChEBI" id="CHEBI:16991"/>
    </ligand>
</feature>
<evidence type="ECO:0000256" key="4">
    <source>
        <dbReference type="ARBA" id="ARBA00022723"/>
    </source>
</evidence>
<evidence type="ECO:0000256" key="6">
    <source>
        <dbReference type="ARBA" id="ARBA00022771"/>
    </source>
</evidence>
<name>A0ABY7GH44_9GAMM</name>
<evidence type="ECO:0000259" key="16">
    <source>
        <dbReference type="PROSITE" id="PS51066"/>
    </source>
</evidence>
<dbReference type="InterPro" id="IPR012319">
    <property type="entry name" value="FPG_cat"/>
</dbReference>